<dbReference type="RefSeq" id="WP_115619570.1">
    <property type="nucleotide sequence ID" value="NZ_UFVR01000004.1"/>
</dbReference>
<evidence type="ECO:0000313" key="2">
    <source>
        <dbReference type="Proteomes" id="UP000254282"/>
    </source>
</evidence>
<proteinExistence type="predicted"/>
<sequence length="116" mass="13968">MTAEIEKYIEIQNNIDEILKNSPFKMSYIIEKSGIKKPTFFKKLKEKRFTPEELLVISKTIEPKQWRNETKEEILESLKRSEEDIKNGRTIPYETWKSERDERLKKYKNDANRGIN</sequence>
<gene>
    <name evidence="1" type="ORF">NCTC13532_01124</name>
</gene>
<dbReference type="AlphaFoldDB" id="A0A381FEW2"/>
<name>A0A381FEW2_9FLAO</name>
<dbReference type="STRING" id="254.SAMN05421682_103276"/>
<organism evidence="1 2">
    <name type="scientific">Chryseobacterium indoltheticum</name>
    <dbReference type="NCBI Taxonomy" id="254"/>
    <lineage>
        <taxon>Bacteria</taxon>
        <taxon>Pseudomonadati</taxon>
        <taxon>Bacteroidota</taxon>
        <taxon>Flavobacteriia</taxon>
        <taxon>Flavobacteriales</taxon>
        <taxon>Weeksellaceae</taxon>
        <taxon>Chryseobacterium group</taxon>
        <taxon>Chryseobacterium</taxon>
    </lineage>
</organism>
<dbReference type="Proteomes" id="UP000254282">
    <property type="component" value="Unassembled WGS sequence"/>
</dbReference>
<accession>A0A381FEW2</accession>
<protein>
    <submittedName>
        <fullName evidence="1">Uncharacterized protein</fullName>
    </submittedName>
</protein>
<evidence type="ECO:0000313" key="1">
    <source>
        <dbReference type="EMBL" id="SUX45089.1"/>
    </source>
</evidence>
<dbReference type="EMBL" id="UFVR01000004">
    <property type="protein sequence ID" value="SUX45089.1"/>
    <property type="molecule type" value="Genomic_DNA"/>
</dbReference>
<reference evidence="1 2" key="1">
    <citation type="submission" date="2018-06" db="EMBL/GenBank/DDBJ databases">
        <authorList>
            <consortium name="Pathogen Informatics"/>
            <person name="Doyle S."/>
        </authorList>
    </citation>
    <scope>NUCLEOTIDE SEQUENCE [LARGE SCALE GENOMIC DNA]</scope>
    <source>
        <strain evidence="1 2">NCTC13532</strain>
    </source>
</reference>